<dbReference type="Pfam" id="PF00593">
    <property type="entry name" value="TonB_dep_Rec_b-barrel"/>
    <property type="match status" value="1"/>
</dbReference>
<name>A0A6L8K6K5_9BURK</name>
<dbReference type="PANTHER" id="PTHR32552">
    <property type="entry name" value="FERRICHROME IRON RECEPTOR-RELATED"/>
    <property type="match status" value="1"/>
</dbReference>
<dbReference type="Pfam" id="PF07715">
    <property type="entry name" value="Plug"/>
    <property type="match status" value="1"/>
</dbReference>
<dbReference type="RefSeq" id="WP_161006491.1">
    <property type="nucleotide sequence ID" value="NZ_WWCN01000005.1"/>
</dbReference>
<comment type="subcellular location">
    <subcellularLocation>
        <location evidence="1 10">Cell outer membrane</location>
        <topology evidence="1 10">Multi-pass membrane protein</topology>
    </subcellularLocation>
</comment>
<dbReference type="GO" id="GO:0015891">
    <property type="term" value="P:siderophore transport"/>
    <property type="evidence" value="ECO:0007669"/>
    <property type="project" value="InterPro"/>
</dbReference>
<evidence type="ECO:0000256" key="2">
    <source>
        <dbReference type="ARBA" id="ARBA00009810"/>
    </source>
</evidence>
<evidence type="ECO:0000256" key="3">
    <source>
        <dbReference type="ARBA" id="ARBA00022448"/>
    </source>
</evidence>
<dbReference type="NCBIfam" id="TIGR01783">
    <property type="entry name" value="TonB-siderophor"/>
    <property type="match status" value="1"/>
</dbReference>
<dbReference type="PROSITE" id="PS52016">
    <property type="entry name" value="TONB_DEPENDENT_REC_3"/>
    <property type="match status" value="1"/>
</dbReference>
<proteinExistence type="inferred from homology"/>
<sequence>MPFRPLPLYLALSAVFPAFAQEADEQVMQAVKVTAARANGFVPKTVEAGSFRGADIMDVPSTVNVVTREVLELQAAGGLYDALRNTAGVTRQQNGGDTWDQLVIRGIAVENRTNYRLNGSLPIMNFSQVPMEDKERVEVLKGATALYYGFTSPAGVVNFVTKRAAAKPVSTVGMMVDQNGSAVATADVARRFGEQQQVGVRINAAGGTLGSYLDNVGNGNRKFVSAALDWRVNSRLLLKADLEYDKRRVTEQAGIALPTAVNGTIALPAAVDPKRLIGPDWAKFDAETKNALLRADYALGDDWALTVEAGHSETARDRALAIFRLTNAAALATGAGRITGNLQHSVVDSDMLRAELAGTVATGAVQHDLTFGATRTDKGQDPIYQASYTVASQNLYNPVAITSYTVGAYPTTPTTAALSSRDSGVYAIDRLTFSPHWQAVAGVRSVQYRSDQGTNHYDVSKTTPMVALIYKLNQDLSFYASSSQGLEEGETAPTGSANVGTRMAPGVSRQKEVGARWRVEGGTLVQAALFDISRPGYYTNTANVFTADGEQRYRGLELSAQGKLTRSLSWQTSAQFLDPEFRHINAVYNGKQPENASKQTGSAFLSYELAHGLSFNGGAYYTGRRPVNDLDQAFLGGVTLFSVGGRYAVKNMVWQLNVDNAADKRYWAGAGTRLASGAPRLIKLSAKVDL</sequence>
<keyword evidence="3 10" id="KW-0813">Transport</keyword>
<dbReference type="Gene3D" id="2.170.130.10">
    <property type="entry name" value="TonB-dependent receptor, plug domain"/>
    <property type="match status" value="1"/>
</dbReference>
<dbReference type="InterPro" id="IPR010105">
    <property type="entry name" value="TonB_sidphr_rcpt"/>
</dbReference>
<dbReference type="SUPFAM" id="SSF56935">
    <property type="entry name" value="Porins"/>
    <property type="match status" value="1"/>
</dbReference>
<keyword evidence="5 10" id="KW-0812">Transmembrane</keyword>
<evidence type="ECO:0000256" key="10">
    <source>
        <dbReference type="PROSITE-ProRule" id="PRU01360"/>
    </source>
</evidence>
<dbReference type="InterPro" id="IPR039426">
    <property type="entry name" value="TonB-dep_rcpt-like"/>
</dbReference>
<keyword evidence="16" id="KW-1185">Reference proteome</keyword>
<comment type="similarity">
    <text evidence="2 10 11">Belongs to the TonB-dependent receptor family.</text>
</comment>
<evidence type="ECO:0000256" key="9">
    <source>
        <dbReference type="ARBA" id="ARBA00023237"/>
    </source>
</evidence>
<evidence type="ECO:0000256" key="11">
    <source>
        <dbReference type="RuleBase" id="RU003357"/>
    </source>
</evidence>
<feature type="domain" description="TonB-dependent receptor plug" evidence="14">
    <location>
        <begin position="56"/>
        <end position="156"/>
    </location>
</feature>
<keyword evidence="9 10" id="KW-0998">Cell outer membrane</keyword>
<accession>A0A6L8K6K5</accession>
<evidence type="ECO:0000313" key="16">
    <source>
        <dbReference type="Proteomes" id="UP000479335"/>
    </source>
</evidence>
<feature type="domain" description="TonB-dependent receptor-like beta-barrel" evidence="13">
    <location>
        <begin position="263"/>
        <end position="660"/>
    </location>
</feature>
<dbReference type="InterPro" id="IPR037066">
    <property type="entry name" value="Plug_dom_sf"/>
</dbReference>
<protein>
    <submittedName>
        <fullName evidence="15">TonB-dependent siderophore receptor</fullName>
    </submittedName>
</protein>
<dbReference type="GO" id="GO:0015344">
    <property type="term" value="F:siderophore uptake transmembrane transporter activity"/>
    <property type="evidence" value="ECO:0007669"/>
    <property type="project" value="TreeGrafter"/>
</dbReference>
<dbReference type="AlphaFoldDB" id="A0A6L8K6K5"/>
<dbReference type="GO" id="GO:0038023">
    <property type="term" value="F:signaling receptor activity"/>
    <property type="evidence" value="ECO:0007669"/>
    <property type="project" value="InterPro"/>
</dbReference>
<evidence type="ECO:0000256" key="5">
    <source>
        <dbReference type="ARBA" id="ARBA00022692"/>
    </source>
</evidence>
<dbReference type="Gene3D" id="2.40.170.20">
    <property type="entry name" value="TonB-dependent receptor, beta-barrel domain"/>
    <property type="match status" value="1"/>
</dbReference>
<dbReference type="InterPro" id="IPR012910">
    <property type="entry name" value="Plug_dom"/>
</dbReference>
<dbReference type="CDD" id="cd01347">
    <property type="entry name" value="ligand_gated_channel"/>
    <property type="match status" value="1"/>
</dbReference>
<evidence type="ECO:0000256" key="1">
    <source>
        <dbReference type="ARBA" id="ARBA00004571"/>
    </source>
</evidence>
<reference evidence="15 16" key="1">
    <citation type="submission" date="2019-12" db="EMBL/GenBank/DDBJ databases">
        <title>Novel species isolated from a subtropical stream in China.</title>
        <authorList>
            <person name="Lu H."/>
        </authorList>
    </citation>
    <scope>NUCLEOTIDE SEQUENCE [LARGE SCALE GENOMIC DNA]</scope>
    <source>
        <strain evidence="15 16">FT135W</strain>
    </source>
</reference>
<evidence type="ECO:0000256" key="6">
    <source>
        <dbReference type="ARBA" id="ARBA00023077"/>
    </source>
</evidence>
<keyword evidence="12" id="KW-0732">Signal</keyword>
<dbReference type="Proteomes" id="UP000479335">
    <property type="component" value="Unassembled WGS sequence"/>
</dbReference>
<dbReference type="PANTHER" id="PTHR32552:SF82">
    <property type="entry name" value="FCUA PROTEIN"/>
    <property type="match status" value="1"/>
</dbReference>
<feature type="signal peptide" evidence="12">
    <location>
        <begin position="1"/>
        <end position="20"/>
    </location>
</feature>
<dbReference type="InterPro" id="IPR036942">
    <property type="entry name" value="Beta-barrel_TonB_sf"/>
</dbReference>
<dbReference type="EMBL" id="WWCN01000005">
    <property type="protein sequence ID" value="MYM22996.1"/>
    <property type="molecule type" value="Genomic_DNA"/>
</dbReference>
<keyword evidence="7 10" id="KW-0472">Membrane</keyword>
<evidence type="ECO:0000256" key="12">
    <source>
        <dbReference type="SAM" id="SignalP"/>
    </source>
</evidence>
<evidence type="ECO:0000256" key="8">
    <source>
        <dbReference type="ARBA" id="ARBA00023170"/>
    </source>
</evidence>
<dbReference type="GO" id="GO:0009279">
    <property type="term" value="C:cell outer membrane"/>
    <property type="evidence" value="ECO:0007669"/>
    <property type="project" value="UniProtKB-SubCell"/>
</dbReference>
<evidence type="ECO:0000259" key="13">
    <source>
        <dbReference type="Pfam" id="PF00593"/>
    </source>
</evidence>
<feature type="chain" id="PRO_5026889811" evidence="12">
    <location>
        <begin position="21"/>
        <end position="690"/>
    </location>
</feature>
<dbReference type="InterPro" id="IPR000531">
    <property type="entry name" value="Beta-barrel_TonB"/>
</dbReference>
<gene>
    <name evidence="15" type="ORF">GTP46_10100</name>
</gene>
<evidence type="ECO:0000256" key="7">
    <source>
        <dbReference type="ARBA" id="ARBA00023136"/>
    </source>
</evidence>
<evidence type="ECO:0000256" key="4">
    <source>
        <dbReference type="ARBA" id="ARBA00022452"/>
    </source>
</evidence>
<keyword evidence="8 15" id="KW-0675">Receptor</keyword>
<organism evidence="15 16">
    <name type="scientific">Duganella flavida</name>
    <dbReference type="NCBI Taxonomy" id="2692175"/>
    <lineage>
        <taxon>Bacteria</taxon>
        <taxon>Pseudomonadati</taxon>
        <taxon>Pseudomonadota</taxon>
        <taxon>Betaproteobacteria</taxon>
        <taxon>Burkholderiales</taxon>
        <taxon>Oxalobacteraceae</taxon>
        <taxon>Telluria group</taxon>
        <taxon>Duganella</taxon>
    </lineage>
</organism>
<keyword evidence="6 11" id="KW-0798">TonB box</keyword>
<evidence type="ECO:0000259" key="14">
    <source>
        <dbReference type="Pfam" id="PF07715"/>
    </source>
</evidence>
<comment type="caution">
    <text evidence="15">The sequence shown here is derived from an EMBL/GenBank/DDBJ whole genome shotgun (WGS) entry which is preliminary data.</text>
</comment>
<keyword evidence="4 10" id="KW-1134">Transmembrane beta strand</keyword>
<evidence type="ECO:0000313" key="15">
    <source>
        <dbReference type="EMBL" id="MYM22996.1"/>
    </source>
</evidence>